<evidence type="ECO:0000313" key="2">
    <source>
        <dbReference type="EMBL" id="GAU38226.1"/>
    </source>
</evidence>
<dbReference type="Proteomes" id="UP000242715">
    <property type="component" value="Unassembled WGS sequence"/>
</dbReference>
<protein>
    <submittedName>
        <fullName evidence="2">Uncharacterized protein</fullName>
    </submittedName>
</protein>
<name>A0A2Z6N2R8_TRISU</name>
<dbReference type="AlphaFoldDB" id="A0A2Z6N2R8"/>
<evidence type="ECO:0000256" key="1">
    <source>
        <dbReference type="SAM" id="MobiDB-lite"/>
    </source>
</evidence>
<feature type="region of interest" description="Disordered" evidence="1">
    <location>
        <begin position="1"/>
        <end position="29"/>
    </location>
</feature>
<keyword evidence="3" id="KW-1185">Reference proteome</keyword>
<proteinExistence type="predicted"/>
<accession>A0A2Z6N2R8</accession>
<gene>
    <name evidence="2" type="ORF">TSUD_145810</name>
</gene>
<dbReference type="EMBL" id="DF973707">
    <property type="protein sequence ID" value="GAU38226.1"/>
    <property type="molecule type" value="Genomic_DNA"/>
</dbReference>
<organism evidence="2 3">
    <name type="scientific">Trifolium subterraneum</name>
    <name type="common">Subterranean clover</name>
    <dbReference type="NCBI Taxonomy" id="3900"/>
    <lineage>
        <taxon>Eukaryota</taxon>
        <taxon>Viridiplantae</taxon>
        <taxon>Streptophyta</taxon>
        <taxon>Embryophyta</taxon>
        <taxon>Tracheophyta</taxon>
        <taxon>Spermatophyta</taxon>
        <taxon>Magnoliopsida</taxon>
        <taxon>eudicotyledons</taxon>
        <taxon>Gunneridae</taxon>
        <taxon>Pentapetalae</taxon>
        <taxon>rosids</taxon>
        <taxon>fabids</taxon>
        <taxon>Fabales</taxon>
        <taxon>Fabaceae</taxon>
        <taxon>Papilionoideae</taxon>
        <taxon>50 kb inversion clade</taxon>
        <taxon>NPAAA clade</taxon>
        <taxon>Hologalegina</taxon>
        <taxon>IRL clade</taxon>
        <taxon>Trifolieae</taxon>
        <taxon>Trifolium</taxon>
    </lineage>
</organism>
<reference evidence="3" key="1">
    <citation type="journal article" date="2017" name="Front. Plant Sci.">
        <title>Climate Clever Clovers: New Paradigm to Reduce the Environmental Footprint of Ruminants by Breeding Low Methanogenic Forages Utilizing Haplotype Variation.</title>
        <authorList>
            <person name="Kaur P."/>
            <person name="Appels R."/>
            <person name="Bayer P.E."/>
            <person name="Keeble-Gagnere G."/>
            <person name="Wang J."/>
            <person name="Hirakawa H."/>
            <person name="Shirasawa K."/>
            <person name="Vercoe P."/>
            <person name="Stefanova K."/>
            <person name="Durmic Z."/>
            <person name="Nichols P."/>
            <person name="Revell C."/>
            <person name="Isobe S.N."/>
            <person name="Edwards D."/>
            <person name="Erskine W."/>
        </authorList>
    </citation>
    <scope>NUCLEOTIDE SEQUENCE [LARGE SCALE GENOMIC DNA]</scope>
    <source>
        <strain evidence="3">cv. Daliak</strain>
    </source>
</reference>
<evidence type="ECO:0000313" key="3">
    <source>
        <dbReference type="Proteomes" id="UP000242715"/>
    </source>
</evidence>
<sequence length="123" mass="13989">MSARETAASKPKQAVNRKHNLANHNNVRSEPYVSSISMIEARQTSMVVDSCDTTYRDDQNLCYFKITRNNQEHGGGKTMMTDRTVMPQPDVQEIVEKLGRNHESCVPNSTITNDFIFKKLSPR</sequence>